<evidence type="ECO:0000259" key="3">
    <source>
        <dbReference type="PROSITE" id="PS50110"/>
    </source>
</evidence>
<dbReference type="GO" id="GO:0000160">
    <property type="term" value="P:phosphorelay signal transduction system"/>
    <property type="evidence" value="ECO:0007669"/>
    <property type="project" value="InterPro"/>
</dbReference>
<organism evidence="4 5">
    <name type="scientific">Actinoplanes lutulentus</name>
    <dbReference type="NCBI Taxonomy" id="1287878"/>
    <lineage>
        <taxon>Bacteria</taxon>
        <taxon>Bacillati</taxon>
        <taxon>Actinomycetota</taxon>
        <taxon>Actinomycetes</taxon>
        <taxon>Micromonosporales</taxon>
        <taxon>Micromonosporaceae</taxon>
        <taxon>Actinoplanes</taxon>
    </lineage>
</organism>
<comment type="caution">
    <text evidence="4">The sequence shown here is derived from an EMBL/GenBank/DDBJ whole genome shotgun (WGS) entry which is preliminary data.</text>
</comment>
<name>A0A327Z9Q1_9ACTN</name>
<dbReference type="Gene3D" id="1.10.10.10">
    <property type="entry name" value="Winged helix-like DNA-binding domain superfamily/Winged helix DNA-binding domain"/>
    <property type="match status" value="1"/>
</dbReference>
<keyword evidence="5" id="KW-1185">Reference proteome</keyword>
<dbReference type="InterPro" id="IPR000792">
    <property type="entry name" value="Tscrpt_reg_LuxR_C"/>
</dbReference>
<evidence type="ECO:0000313" key="4">
    <source>
        <dbReference type="EMBL" id="RAK35755.1"/>
    </source>
</evidence>
<dbReference type="Gene3D" id="3.40.50.2300">
    <property type="match status" value="1"/>
</dbReference>
<dbReference type="AlphaFoldDB" id="A0A327Z9Q1"/>
<dbReference type="SMART" id="SM00421">
    <property type="entry name" value="HTH_LUXR"/>
    <property type="match status" value="1"/>
</dbReference>
<dbReference type="InterPro" id="IPR036388">
    <property type="entry name" value="WH-like_DNA-bd_sf"/>
</dbReference>
<dbReference type="EMBL" id="QLMJ01000009">
    <property type="protein sequence ID" value="RAK35755.1"/>
    <property type="molecule type" value="Genomic_DNA"/>
</dbReference>
<sequence length="217" mass="23804">MAAMIEIGAIDNDQMLLEGMAAWIARSREIALTAMATSVEEYLAIPRRPETVILDLNLENFTDPAENVRRLVAAGHVVIIVSVIPDPVWIAATTEAGARAYVPKANNLGTLAEVIRKVAAGEAPLTPEHAFWLGRDNRPGRPELSAREREVLVRYGSGMTLDAVGRVLEIAPGTVRTYLERIKEKYAKAGRPITHRVQYGERAKEDGFGRTRLPPAT</sequence>
<dbReference type="SUPFAM" id="SSF52172">
    <property type="entry name" value="CheY-like"/>
    <property type="match status" value="1"/>
</dbReference>
<reference evidence="4 5" key="1">
    <citation type="submission" date="2018-06" db="EMBL/GenBank/DDBJ databases">
        <title>Genomic Encyclopedia of Type Strains, Phase III (KMG-III): the genomes of soil and plant-associated and newly described type strains.</title>
        <authorList>
            <person name="Whitman W."/>
        </authorList>
    </citation>
    <scope>NUCLEOTIDE SEQUENCE [LARGE SCALE GENOMIC DNA]</scope>
    <source>
        <strain evidence="4 5">CGMCC 4.7090</strain>
    </source>
</reference>
<dbReference type="InterPro" id="IPR011006">
    <property type="entry name" value="CheY-like_superfamily"/>
</dbReference>
<keyword evidence="2" id="KW-0597">Phosphoprotein</keyword>
<dbReference type="PROSITE" id="PS50110">
    <property type="entry name" value="RESPONSE_REGULATORY"/>
    <property type="match status" value="1"/>
</dbReference>
<dbReference type="InterPro" id="IPR016032">
    <property type="entry name" value="Sig_transdc_resp-reg_C-effctor"/>
</dbReference>
<evidence type="ECO:0000256" key="1">
    <source>
        <dbReference type="ARBA" id="ARBA00023125"/>
    </source>
</evidence>
<dbReference type="Pfam" id="PF00196">
    <property type="entry name" value="GerE"/>
    <property type="match status" value="1"/>
</dbReference>
<dbReference type="OrthoDB" id="3176919at2"/>
<feature type="domain" description="Response regulatory" evidence="3">
    <location>
        <begin position="6"/>
        <end position="119"/>
    </location>
</feature>
<dbReference type="RefSeq" id="WP_111650753.1">
    <property type="nucleotide sequence ID" value="NZ_JACHWI010000006.1"/>
</dbReference>
<dbReference type="PANTHER" id="PTHR45566:SF2">
    <property type="entry name" value="NARL SUBFAMILY"/>
    <property type="match status" value="1"/>
</dbReference>
<accession>A0A327Z9Q1</accession>
<evidence type="ECO:0000313" key="5">
    <source>
        <dbReference type="Proteomes" id="UP000249341"/>
    </source>
</evidence>
<dbReference type="InterPro" id="IPR001789">
    <property type="entry name" value="Sig_transdc_resp-reg_receiver"/>
</dbReference>
<dbReference type="GO" id="GO:0006355">
    <property type="term" value="P:regulation of DNA-templated transcription"/>
    <property type="evidence" value="ECO:0007669"/>
    <property type="project" value="InterPro"/>
</dbReference>
<dbReference type="SUPFAM" id="SSF46894">
    <property type="entry name" value="C-terminal effector domain of the bipartite response regulators"/>
    <property type="match status" value="1"/>
</dbReference>
<evidence type="ECO:0000256" key="2">
    <source>
        <dbReference type="PROSITE-ProRule" id="PRU00169"/>
    </source>
</evidence>
<proteinExistence type="predicted"/>
<dbReference type="GO" id="GO:0003677">
    <property type="term" value="F:DNA binding"/>
    <property type="evidence" value="ECO:0007669"/>
    <property type="project" value="UniProtKB-KW"/>
</dbReference>
<protein>
    <submittedName>
        <fullName evidence="4">LuxR family two component transcriptional regulator</fullName>
    </submittedName>
</protein>
<dbReference type="PRINTS" id="PR00038">
    <property type="entry name" value="HTHLUXR"/>
</dbReference>
<keyword evidence="1" id="KW-0238">DNA-binding</keyword>
<gene>
    <name evidence="4" type="ORF">B0I29_109229</name>
</gene>
<feature type="modified residue" description="4-aspartylphosphate" evidence="2">
    <location>
        <position position="55"/>
    </location>
</feature>
<dbReference type="InterPro" id="IPR051015">
    <property type="entry name" value="EvgA-like"/>
</dbReference>
<dbReference type="Proteomes" id="UP000249341">
    <property type="component" value="Unassembled WGS sequence"/>
</dbReference>
<dbReference type="PANTHER" id="PTHR45566">
    <property type="entry name" value="HTH-TYPE TRANSCRIPTIONAL REGULATOR YHJB-RELATED"/>
    <property type="match status" value="1"/>
</dbReference>